<dbReference type="SUPFAM" id="SSF143011">
    <property type="entry name" value="RelE-like"/>
    <property type="match status" value="1"/>
</dbReference>
<gene>
    <name evidence="1" type="ORF">M3M37_03640</name>
</gene>
<accession>A0ABY5BZD5</accession>
<dbReference type="InterPro" id="IPR007711">
    <property type="entry name" value="HigB-1"/>
</dbReference>
<name>A0ABY5BZD5_9LACO</name>
<proteinExistence type="predicted"/>
<protein>
    <submittedName>
        <fullName evidence="1">Type II toxin-antitoxin system RelE/ParE family toxin</fullName>
    </submittedName>
</protein>
<evidence type="ECO:0000313" key="2">
    <source>
        <dbReference type="Proteomes" id="UP001056164"/>
    </source>
</evidence>
<dbReference type="EMBL" id="CP097121">
    <property type="protein sequence ID" value="USS91298.1"/>
    <property type="molecule type" value="Genomic_DNA"/>
</dbReference>
<keyword evidence="2" id="KW-1185">Reference proteome</keyword>
<dbReference type="PANTHER" id="PTHR40266:SF2">
    <property type="entry name" value="TOXIN HIGB-1"/>
    <property type="match status" value="1"/>
</dbReference>
<dbReference type="PANTHER" id="PTHR40266">
    <property type="entry name" value="TOXIN HIGB-1"/>
    <property type="match status" value="1"/>
</dbReference>
<dbReference type="InterPro" id="IPR035093">
    <property type="entry name" value="RelE/ParE_toxin_dom_sf"/>
</dbReference>
<dbReference type="Pfam" id="PF05015">
    <property type="entry name" value="HigB-like_toxin"/>
    <property type="match status" value="1"/>
</dbReference>
<reference evidence="1" key="1">
    <citation type="submission" date="2022-05" db="EMBL/GenBank/DDBJ databases">
        <authorList>
            <person name="Oliphant S.A."/>
            <person name="Watson-Haigh N.S."/>
            <person name="Sumby K.M."/>
            <person name="Gardner J.M."/>
            <person name="Jiranek V."/>
        </authorList>
    </citation>
    <scope>NUCLEOTIDE SEQUENCE</scope>
    <source>
        <strain evidence="1">KI4_A6</strain>
    </source>
</reference>
<dbReference type="Proteomes" id="UP001056164">
    <property type="component" value="Chromosome"/>
</dbReference>
<dbReference type="RefSeq" id="WP_252795816.1">
    <property type="nucleotide sequence ID" value="NZ_CP097121.1"/>
</dbReference>
<organism evidence="1 2">
    <name type="scientific">Fructilactobacillus carniphilus</name>
    <dbReference type="NCBI Taxonomy" id="2940297"/>
    <lineage>
        <taxon>Bacteria</taxon>
        <taxon>Bacillati</taxon>
        <taxon>Bacillota</taxon>
        <taxon>Bacilli</taxon>
        <taxon>Lactobacillales</taxon>
        <taxon>Lactobacillaceae</taxon>
        <taxon>Fructilactobacillus</taxon>
    </lineage>
</organism>
<sequence length="92" mass="10885">MKIRFKDKETRKLFQGKPNKLPTEIQRMAAIKLVMLAGINNYNDLRVPPSNHLEKLHGDREGQFSIRINNKYRICFTVEKNKLDNVEITDYH</sequence>
<dbReference type="Gene3D" id="3.30.2310.20">
    <property type="entry name" value="RelE-like"/>
    <property type="match status" value="1"/>
</dbReference>
<evidence type="ECO:0000313" key="1">
    <source>
        <dbReference type="EMBL" id="USS91298.1"/>
    </source>
</evidence>